<dbReference type="InterPro" id="IPR020076">
    <property type="entry name" value="DUF2768"/>
</dbReference>
<dbReference type="Pfam" id="PF10966">
    <property type="entry name" value="DUF2768"/>
    <property type="match status" value="1"/>
</dbReference>
<sequence>MTPGLIKMWLSFIAMGLMVLAAGMIMFGRFKLKGIFRFMLSFVAYIILLFSTFLMIIVIM</sequence>
<evidence type="ECO:0000313" key="2">
    <source>
        <dbReference type="EMBL" id="TCP31654.1"/>
    </source>
</evidence>
<dbReference type="RefSeq" id="WP_132743260.1">
    <property type="nucleotide sequence ID" value="NZ_SLXK01000002.1"/>
</dbReference>
<reference evidence="2 3" key="1">
    <citation type="submission" date="2019-03" db="EMBL/GenBank/DDBJ databases">
        <title>Genomic Encyclopedia of Type Strains, Phase IV (KMG-IV): sequencing the most valuable type-strain genomes for metagenomic binning, comparative biology and taxonomic classification.</title>
        <authorList>
            <person name="Goeker M."/>
        </authorList>
    </citation>
    <scope>NUCLEOTIDE SEQUENCE [LARGE SCALE GENOMIC DNA]</scope>
    <source>
        <strain evidence="2 3">DSM 19377</strain>
    </source>
</reference>
<dbReference type="EMBL" id="SLXK01000002">
    <property type="protein sequence ID" value="TCP31654.1"/>
    <property type="molecule type" value="Genomic_DNA"/>
</dbReference>
<feature type="transmembrane region" description="Helical" evidence="1">
    <location>
        <begin position="39"/>
        <end position="59"/>
    </location>
</feature>
<keyword evidence="1" id="KW-0472">Membrane</keyword>
<organism evidence="2 3">
    <name type="scientific">Scopulibacillus darangshiensis</name>
    <dbReference type="NCBI Taxonomy" id="442528"/>
    <lineage>
        <taxon>Bacteria</taxon>
        <taxon>Bacillati</taxon>
        <taxon>Bacillota</taxon>
        <taxon>Bacilli</taxon>
        <taxon>Bacillales</taxon>
        <taxon>Sporolactobacillaceae</taxon>
        <taxon>Scopulibacillus</taxon>
    </lineage>
</organism>
<keyword evidence="1" id="KW-1133">Transmembrane helix</keyword>
<evidence type="ECO:0000256" key="1">
    <source>
        <dbReference type="SAM" id="Phobius"/>
    </source>
</evidence>
<dbReference type="AlphaFoldDB" id="A0A4R2PBH1"/>
<accession>A0A4R2PBH1</accession>
<keyword evidence="1" id="KW-0812">Transmembrane</keyword>
<dbReference type="Proteomes" id="UP000295416">
    <property type="component" value="Unassembled WGS sequence"/>
</dbReference>
<feature type="transmembrane region" description="Helical" evidence="1">
    <location>
        <begin position="6"/>
        <end position="27"/>
    </location>
</feature>
<protein>
    <submittedName>
        <fullName evidence="2">Uncharacterized protein DUF2768</fullName>
    </submittedName>
</protein>
<keyword evidence="3" id="KW-1185">Reference proteome</keyword>
<evidence type="ECO:0000313" key="3">
    <source>
        <dbReference type="Proteomes" id="UP000295416"/>
    </source>
</evidence>
<dbReference type="OrthoDB" id="2476435at2"/>
<gene>
    <name evidence="2" type="ORF">EV207_102144</name>
</gene>
<name>A0A4R2PBH1_9BACL</name>
<proteinExistence type="predicted"/>
<comment type="caution">
    <text evidence="2">The sequence shown here is derived from an EMBL/GenBank/DDBJ whole genome shotgun (WGS) entry which is preliminary data.</text>
</comment>